<dbReference type="InterPro" id="IPR009456">
    <property type="entry name" value="Moricin_fam"/>
</dbReference>
<evidence type="ECO:0008006" key="4">
    <source>
        <dbReference type="Google" id="ProtNLM"/>
    </source>
</evidence>
<organism evidence="2 3">
    <name type="scientific">Diatraea saccharalis</name>
    <name type="common">sugarcane borer</name>
    <dbReference type="NCBI Taxonomy" id="40085"/>
    <lineage>
        <taxon>Eukaryota</taxon>
        <taxon>Metazoa</taxon>
        <taxon>Ecdysozoa</taxon>
        <taxon>Arthropoda</taxon>
        <taxon>Hexapoda</taxon>
        <taxon>Insecta</taxon>
        <taxon>Pterygota</taxon>
        <taxon>Neoptera</taxon>
        <taxon>Endopterygota</taxon>
        <taxon>Lepidoptera</taxon>
        <taxon>Glossata</taxon>
        <taxon>Ditrysia</taxon>
        <taxon>Pyraloidea</taxon>
        <taxon>Crambidae</taxon>
        <taxon>Crambinae</taxon>
        <taxon>Diatraea</taxon>
    </lineage>
</organism>
<evidence type="ECO:0000313" key="3">
    <source>
        <dbReference type="Proteomes" id="UP001153714"/>
    </source>
</evidence>
<dbReference type="GO" id="GO:0042742">
    <property type="term" value="P:defense response to bacterium"/>
    <property type="evidence" value="ECO:0007669"/>
    <property type="project" value="InterPro"/>
</dbReference>
<dbReference type="InterPro" id="IPR037043">
    <property type="entry name" value="Moricin_sf"/>
</dbReference>
<reference evidence="2" key="2">
    <citation type="submission" date="2022-10" db="EMBL/GenBank/DDBJ databases">
        <authorList>
            <consortium name="ENA_rothamsted_submissions"/>
            <consortium name="culmorum"/>
            <person name="King R."/>
        </authorList>
    </citation>
    <scope>NUCLEOTIDE SEQUENCE</scope>
</reference>
<feature type="chain" id="PRO_5040404362" description="Virescein" evidence="1">
    <location>
        <begin position="24"/>
        <end position="70"/>
    </location>
</feature>
<evidence type="ECO:0000256" key="1">
    <source>
        <dbReference type="SAM" id="SignalP"/>
    </source>
</evidence>
<proteinExistence type="predicted"/>
<dbReference type="OrthoDB" id="7429245at2759"/>
<reference evidence="2" key="1">
    <citation type="submission" date="2021-12" db="EMBL/GenBank/DDBJ databases">
        <authorList>
            <person name="King R."/>
        </authorList>
    </citation>
    <scope>NUCLEOTIDE SEQUENCE</scope>
</reference>
<evidence type="ECO:0000313" key="2">
    <source>
        <dbReference type="EMBL" id="CAG9787753.1"/>
    </source>
</evidence>
<feature type="signal peptide" evidence="1">
    <location>
        <begin position="1"/>
        <end position="23"/>
    </location>
</feature>
<sequence length="70" mass="7257">MKISIIFVLALAFFGMLLGGAQAAPAPDPKLPSGKTIKKVGKAIKTGFGILSAAGTAHEVYTSVKNRKNN</sequence>
<dbReference type="Pfam" id="PF06451">
    <property type="entry name" value="Moricin"/>
    <property type="match status" value="1"/>
</dbReference>
<gene>
    <name evidence="2" type="ORF">DIATSA_LOCUS5615</name>
</gene>
<keyword evidence="3" id="KW-1185">Reference proteome</keyword>
<dbReference type="AlphaFoldDB" id="A0A9N9R1N7"/>
<dbReference type="Gene3D" id="1.20.5.750">
    <property type="entry name" value="Moricin domain"/>
    <property type="match status" value="1"/>
</dbReference>
<name>A0A9N9R1N7_9NEOP</name>
<protein>
    <recommendedName>
        <fullName evidence="4">Virescein</fullName>
    </recommendedName>
</protein>
<dbReference type="Proteomes" id="UP001153714">
    <property type="component" value="Chromosome 18"/>
</dbReference>
<dbReference type="GO" id="GO:0005576">
    <property type="term" value="C:extracellular region"/>
    <property type="evidence" value="ECO:0007669"/>
    <property type="project" value="InterPro"/>
</dbReference>
<keyword evidence="1" id="KW-0732">Signal</keyword>
<dbReference type="EMBL" id="OU893349">
    <property type="protein sequence ID" value="CAG9787753.1"/>
    <property type="molecule type" value="Genomic_DNA"/>
</dbReference>
<accession>A0A9N9R1N7</accession>